<evidence type="ECO:0000256" key="1">
    <source>
        <dbReference type="ARBA" id="ARBA00022898"/>
    </source>
</evidence>
<reference evidence="6" key="1">
    <citation type="submission" date="2023-06" db="EMBL/GenBank/DDBJ databases">
        <authorList>
            <person name="Polev D.E."/>
            <person name="Saitova A.T."/>
            <person name="Bogumilchik E.A."/>
            <person name="Kokorina G.I."/>
            <person name="Voskresenskaia E.A."/>
        </authorList>
    </citation>
    <scope>NUCLEOTIDE SEQUENCE</scope>
    <source>
        <strain evidence="6">2145 StPb PI</strain>
    </source>
</reference>
<evidence type="ECO:0000256" key="4">
    <source>
        <dbReference type="RuleBase" id="RU004514"/>
    </source>
</evidence>
<accession>A0AAW7JZR1</accession>
<dbReference type="PIRSF" id="PIRSF004848">
    <property type="entry name" value="YBL036c_PLPDEIII"/>
    <property type="match status" value="1"/>
</dbReference>
<evidence type="ECO:0000256" key="3">
    <source>
        <dbReference type="PIRSR" id="PIRSR004848-1"/>
    </source>
</evidence>
<dbReference type="AlphaFoldDB" id="A0AAW7JZR1"/>
<organism evidence="6 7">
    <name type="scientific">Yersinia nurmii</name>
    <dbReference type="NCBI Taxonomy" id="685706"/>
    <lineage>
        <taxon>Bacteria</taxon>
        <taxon>Pseudomonadati</taxon>
        <taxon>Pseudomonadota</taxon>
        <taxon>Gammaproteobacteria</taxon>
        <taxon>Enterobacterales</taxon>
        <taxon>Yersiniaceae</taxon>
        <taxon>Yersinia</taxon>
    </lineage>
</organism>
<feature type="domain" description="Alanine racemase N-terminal" evidence="5">
    <location>
        <begin position="7"/>
        <end position="227"/>
    </location>
</feature>
<dbReference type="InterPro" id="IPR029066">
    <property type="entry name" value="PLP-binding_barrel"/>
</dbReference>
<dbReference type="NCBIfam" id="TIGR00044">
    <property type="entry name" value="YggS family pyridoxal phosphate-dependent enzyme"/>
    <property type="match status" value="1"/>
</dbReference>
<evidence type="ECO:0000313" key="6">
    <source>
        <dbReference type="EMBL" id="MDN0087783.1"/>
    </source>
</evidence>
<dbReference type="GO" id="GO:0030170">
    <property type="term" value="F:pyridoxal phosphate binding"/>
    <property type="evidence" value="ECO:0007669"/>
    <property type="project" value="UniProtKB-UniRule"/>
</dbReference>
<dbReference type="Pfam" id="PF01168">
    <property type="entry name" value="Ala_racemase_N"/>
    <property type="match status" value="1"/>
</dbReference>
<proteinExistence type="inferred from homology"/>
<comment type="function">
    <text evidence="2">Pyridoxal 5'-phosphate (PLP)-binding protein, which is involved in PLP homeostasis.</text>
</comment>
<gene>
    <name evidence="6" type="ORF">QVN42_10320</name>
</gene>
<dbReference type="InterPro" id="IPR011078">
    <property type="entry name" value="PyrdxlP_homeostasis"/>
</dbReference>
<comment type="similarity">
    <text evidence="2 4">Belongs to the pyridoxal phosphate-binding protein YggS/PROSC family.</text>
</comment>
<keyword evidence="1 2" id="KW-0663">Pyridoxal phosphate</keyword>
<dbReference type="FunFam" id="3.20.20.10:FF:000004">
    <property type="entry name" value="Pyridoxal phosphate homeostasis protein"/>
    <property type="match status" value="1"/>
</dbReference>
<evidence type="ECO:0000313" key="7">
    <source>
        <dbReference type="Proteomes" id="UP001167864"/>
    </source>
</evidence>
<name>A0AAW7JZR1_9GAMM</name>
<sequence>MSTIQQNLQDVRNRIAAAARNCERSPEEITLLAVSKTKPVAAIEEAIAAGQHAFGENYVQEGVDKIHYFAGNPELEWHFIGPLQSNKSRLVAENFAWCHTVDRLKIAKRLSEQRPADMPAMNVLIQVNISDEQSKSGIQLAELPDLAAGIHGLPNLKLRGLMAIPAPESDFQRQLAVFQQMNQAFLTLKQRYPEIDTLSMGMTDDMAAAISAGSNLVRIGTAIFGARDYGSTAPAQA</sequence>
<dbReference type="InterPro" id="IPR001608">
    <property type="entry name" value="Ala_racemase_N"/>
</dbReference>
<comment type="caution">
    <text evidence="6">The sequence shown here is derived from an EMBL/GenBank/DDBJ whole genome shotgun (WGS) entry which is preliminary data.</text>
</comment>
<dbReference type="Proteomes" id="UP001167864">
    <property type="component" value="Unassembled WGS sequence"/>
</dbReference>
<dbReference type="PROSITE" id="PS01211">
    <property type="entry name" value="UPF0001"/>
    <property type="match status" value="1"/>
</dbReference>
<evidence type="ECO:0000256" key="2">
    <source>
        <dbReference type="HAMAP-Rule" id="MF_02087"/>
    </source>
</evidence>
<feature type="modified residue" description="N6-(pyridoxal phosphate)lysine" evidence="2 3">
    <location>
        <position position="36"/>
    </location>
</feature>
<dbReference type="Gene3D" id="3.20.20.10">
    <property type="entry name" value="Alanine racemase"/>
    <property type="match status" value="1"/>
</dbReference>
<dbReference type="HAMAP" id="MF_02087">
    <property type="entry name" value="PLP_homeostasis"/>
    <property type="match status" value="1"/>
</dbReference>
<evidence type="ECO:0000259" key="5">
    <source>
        <dbReference type="Pfam" id="PF01168"/>
    </source>
</evidence>
<comment type="subunit">
    <text evidence="2">Monomer.</text>
</comment>
<dbReference type="RefSeq" id="WP_289817944.1">
    <property type="nucleotide sequence ID" value="NZ_JAUEHU010000008.1"/>
</dbReference>
<dbReference type="PANTHER" id="PTHR10146:SF14">
    <property type="entry name" value="PYRIDOXAL PHOSPHATE HOMEOSTASIS PROTEIN"/>
    <property type="match status" value="1"/>
</dbReference>
<dbReference type="EMBL" id="JAUEHU010000008">
    <property type="protein sequence ID" value="MDN0087783.1"/>
    <property type="molecule type" value="Genomic_DNA"/>
</dbReference>
<comment type="cofactor">
    <cofactor evidence="3">
        <name>pyridoxal 5'-phosphate</name>
        <dbReference type="ChEBI" id="CHEBI:597326"/>
    </cofactor>
</comment>
<protein>
    <recommendedName>
        <fullName evidence="2">Pyridoxal phosphate homeostasis protein</fullName>
        <shortName evidence="2">PLP homeostasis protein</shortName>
    </recommendedName>
</protein>
<dbReference type="PANTHER" id="PTHR10146">
    <property type="entry name" value="PROLINE SYNTHETASE CO-TRANSCRIBED BACTERIAL HOMOLOG PROTEIN"/>
    <property type="match status" value="1"/>
</dbReference>
<dbReference type="CDD" id="cd06824">
    <property type="entry name" value="PLPDE_III_Yggs_like"/>
    <property type="match status" value="1"/>
</dbReference>
<dbReference type="SUPFAM" id="SSF51419">
    <property type="entry name" value="PLP-binding barrel"/>
    <property type="match status" value="1"/>
</dbReference>